<dbReference type="InterPro" id="IPR050618">
    <property type="entry name" value="Ubq-SigPath_Reg"/>
</dbReference>
<dbReference type="SMART" id="SM00667">
    <property type="entry name" value="LisH"/>
    <property type="match status" value="1"/>
</dbReference>
<dbReference type="InterPro" id="IPR024964">
    <property type="entry name" value="CTLH/CRA"/>
</dbReference>
<proteinExistence type="predicted"/>
<sequence length="230" mass="26076">MGREDNLTRYDMEAWESKLNAVSVPKEDMNRLIMNFLVTEGYVEAARAFKEECGTEPNVDLETITNRMEVRKAVQRGDVDTAIDKVNDLNPEILESQAELFFHLQQQRLIELIRDGNIEAALDFAEEYLAPHGEENPKFLEELEKTVALLAFENAKSSPVGDLLEVAQRQKTASELNAAILQSQCVEREARLPMLIKMMLWAQKELDEKVVYPHITDLATGQLADPKAEA</sequence>
<feature type="domain" description="CTLH" evidence="1">
    <location>
        <begin position="63"/>
        <end position="120"/>
    </location>
</feature>
<organism evidence="2">
    <name type="scientific">Chlamydomonas euryale</name>
    <dbReference type="NCBI Taxonomy" id="1486919"/>
    <lineage>
        <taxon>Eukaryota</taxon>
        <taxon>Viridiplantae</taxon>
        <taxon>Chlorophyta</taxon>
        <taxon>core chlorophytes</taxon>
        <taxon>Chlorophyceae</taxon>
        <taxon>CS clade</taxon>
        <taxon>Chlamydomonadales</taxon>
        <taxon>Chlamydomonadaceae</taxon>
        <taxon>Chlamydomonas</taxon>
    </lineage>
</organism>
<dbReference type="InterPro" id="IPR006594">
    <property type="entry name" value="LisH"/>
</dbReference>
<accession>A0A7R9VRM3</accession>
<reference evidence="2" key="1">
    <citation type="submission" date="2021-01" db="EMBL/GenBank/DDBJ databases">
        <authorList>
            <person name="Corre E."/>
            <person name="Pelletier E."/>
            <person name="Niang G."/>
            <person name="Scheremetjew M."/>
            <person name="Finn R."/>
            <person name="Kale V."/>
            <person name="Holt S."/>
            <person name="Cochrane G."/>
            <person name="Meng A."/>
            <person name="Brown T."/>
            <person name="Cohen L."/>
        </authorList>
    </citation>
    <scope>NUCLEOTIDE SEQUENCE</scope>
    <source>
        <strain evidence="2">CCMP219</strain>
    </source>
</reference>
<evidence type="ECO:0000259" key="1">
    <source>
        <dbReference type="PROSITE" id="PS50897"/>
    </source>
</evidence>
<protein>
    <recommendedName>
        <fullName evidence="1">CTLH domain-containing protein</fullName>
    </recommendedName>
</protein>
<dbReference type="EMBL" id="HBEC01036009">
    <property type="protein sequence ID" value="CAD8302747.1"/>
    <property type="molecule type" value="Transcribed_RNA"/>
</dbReference>
<dbReference type="SMART" id="SM00668">
    <property type="entry name" value="CTLH"/>
    <property type="match status" value="1"/>
</dbReference>
<gene>
    <name evidence="2" type="ORF">CEUR00632_LOCUS16721</name>
</gene>
<dbReference type="AlphaFoldDB" id="A0A7R9VRM3"/>
<dbReference type="PANTHER" id="PTHR12864">
    <property type="entry name" value="RAN BINDING PROTEIN 9-RELATED"/>
    <property type="match status" value="1"/>
</dbReference>
<dbReference type="InterPro" id="IPR006595">
    <property type="entry name" value="CTLH_C"/>
</dbReference>
<name>A0A7R9VRM3_9CHLO</name>
<evidence type="ECO:0000313" key="2">
    <source>
        <dbReference type="EMBL" id="CAD8302747.1"/>
    </source>
</evidence>
<dbReference type="Pfam" id="PF10607">
    <property type="entry name" value="CTLH"/>
    <property type="match status" value="1"/>
</dbReference>
<dbReference type="Pfam" id="PF08513">
    <property type="entry name" value="LisH"/>
    <property type="match status" value="1"/>
</dbReference>
<dbReference type="PROSITE" id="PS50897">
    <property type="entry name" value="CTLH"/>
    <property type="match status" value="1"/>
</dbReference>
<dbReference type="InterPro" id="IPR013144">
    <property type="entry name" value="CRA_dom"/>
</dbReference>
<dbReference type="SMART" id="SM00757">
    <property type="entry name" value="CRA"/>
    <property type="match status" value="1"/>
</dbReference>
<dbReference type="PROSITE" id="PS50896">
    <property type="entry name" value="LISH"/>
    <property type="match status" value="1"/>
</dbReference>